<dbReference type="EMBL" id="CP019401">
    <property type="protein sequence ID" value="AQU79557.1"/>
    <property type="molecule type" value="Genomic_DNA"/>
</dbReference>
<evidence type="ECO:0000313" key="4">
    <source>
        <dbReference type="EMBL" id="AQU79557.1"/>
    </source>
</evidence>
<feature type="domain" description="Response regulatory" evidence="2">
    <location>
        <begin position="3"/>
        <end position="120"/>
    </location>
</feature>
<name>A0ABM6IT85_9BACL</name>
<feature type="modified residue" description="4-aspartylphosphate" evidence="1">
    <location>
        <position position="54"/>
    </location>
</feature>
<dbReference type="Proteomes" id="UP000189661">
    <property type="component" value="Chromosome"/>
</dbReference>
<evidence type="ECO:0000259" key="3">
    <source>
        <dbReference type="PROSITE" id="PS50930"/>
    </source>
</evidence>
<dbReference type="Pfam" id="PF00072">
    <property type="entry name" value="Response_reg"/>
    <property type="match status" value="1"/>
</dbReference>
<dbReference type="PANTHER" id="PTHR37299">
    <property type="entry name" value="TRANSCRIPTIONAL REGULATOR-RELATED"/>
    <property type="match status" value="1"/>
</dbReference>
<dbReference type="InterPro" id="IPR007492">
    <property type="entry name" value="LytTR_DNA-bd_dom"/>
</dbReference>
<reference evidence="4 5" key="1">
    <citation type="submission" date="2017-01" db="EMBL/GenBank/DDBJ databases">
        <title>Planococcus faecalis genome complete sequence.</title>
        <authorList>
            <person name="Lee P.C."/>
        </authorList>
    </citation>
    <scope>NUCLEOTIDE SEQUENCE [LARGE SCALE GENOMIC DNA]</scope>
    <source>
        <strain evidence="4 5">AJ003</strain>
    </source>
</reference>
<organism evidence="4 5">
    <name type="scientific">Planococcus faecalis</name>
    <dbReference type="NCBI Taxonomy" id="1598147"/>
    <lineage>
        <taxon>Bacteria</taxon>
        <taxon>Bacillati</taxon>
        <taxon>Bacillota</taxon>
        <taxon>Bacilli</taxon>
        <taxon>Bacillales</taxon>
        <taxon>Caryophanaceae</taxon>
        <taxon>Planococcus</taxon>
    </lineage>
</organism>
<protein>
    <recommendedName>
        <fullName evidence="6">DNA-binding response regulator</fullName>
    </recommendedName>
</protein>
<proteinExistence type="predicted"/>
<dbReference type="InterPro" id="IPR001789">
    <property type="entry name" value="Sig_transdc_resp-reg_receiver"/>
</dbReference>
<evidence type="ECO:0008006" key="6">
    <source>
        <dbReference type="Google" id="ProtNLM"/>
    </source>
</evidence>
<dbReference type="InterPro" id="IPR011006">
    <property type="entry name" value="CheY-like_superfamily"/>
</dbReference>
<dbReference type="PROSITE" id="PS50930">
    <property type="entry name" value="HTH_LYTTR"/>
    <property type="match status" value="1"/>
</dbReference>
<evidence type="ECO:0000259" key="2">
    <source>
        <dbReference type="PROSITE" id="PS50110"/>
    </source>
</evidence>
<dbReference type="InterPro" id="IPR046947">
    <property type="entry name" value="LytR-like"/>
</dbReference>
<sequence>MKHILIIEDDEKIQQFLHSILTEIDNSFYLHVSPSAAQALEIANTHEISLFFIDIQLTDYKGTDLANELRALQRYKYTPMIFATAIVTEELRAYREIKCYDYLIKPFTREEVKQAVYGVLDYMKHVHINQQTVRFEQKGFIFEHRMQDIVYIESYGKKMIVHLKTADGIFQENLSGYSLKAIHELLEEGPFQQIHKSYIINKDYVKSISKAENTIKLQGHSAILPIGQKYRDVLMKVGN</sequence>
<dbReference type="PANTHER" id="PTHR37299:SF1">
    <property type="entry name" value="STAGE 0 SPORULATION PROTEIN A HOMOLOG"/>
    <property type="match status" value="1"/>
</dbReference>
<dbReference type="CDD" id="cd00156">
    <property type="entry name" value="REC"/>
    <property type="match status" value="1"/>
</dbReference>
<gene>
    <name evidence="4" type="ORF">AJGP001_09930</name>
</gene>
<dbReference type="SMART" id="SM00850">
    <property type="entry name" value="LytTR"/>
    <property type="match status" value="1"/>
</dbReference>
<feature type="domain" description="HTH LytTR-type" evidence="3">
    <location>
        <begin position="145"/>
        <end position="239"/>
    </location>
</feature>
<dbReference type="Gene3D" id="3.40.50.2300">
    <property type="match status" value="1"/>
</dbReference>
<evidence type="ECO:0000256" key="1">
    <source>
        <dbReference type="PROSITE-ProRule" id="PRU00169"/>
    </source>
</evidence>
<dbReference type="SMART" id="SM00448">
    <property type="entry name" value="REC"/>
    <property type="match status" value="1"/>
</dbReference>
<dbReference type="Pfam" id="PF04397">
    <property type="entry name" value="LytTR"/>
    <property type="match status" value="1"/>
</dbReference>
<keyword evidence="5" id="KW-1185">Reference proteome</keyword>
<accession>A0ABM6IT85</accession>
<keyword evidence="1" id="KW-0597">Phosphoprotein</keyword>
<dbReference type="SUPFAM" id="SSF52172">
    <property type="entry name" value="CheY-like"/>
    <property type="match status" value="1"/>
</dbReference>
<dbReference type="PROSITE" id="PS50110">
    <property type="entry name" value="RESPONSE_REGULATORY"/>
    <property type="match status" value="1"/>
</dbReference>
<dbReference type="RefSeq" id="WP_078080484.1">
    <property type="nucleotide sequence ID" value="NZ_CP019401.1"/>
</dbReference>
<dbReference type="Gene3D" id="2.40.50.1020">
    <property type="entry name" value="LytTr DNA-binding domain"/>
    <property type="match status" value="1"/>
</dbReference>
<evidence type="ECO:0000313" key="5">
    <source>
        <dbReference type="Proteomes" id="UP000189661"/>
    </source>
</evidence>